<keyword evidence="3" id="KW-1185">Reference proteome</keyword>
<dbReference type="Gene3D" id="3.30.710.10">
    <property type="entry name" value="Potassium Channel Kv1.1, Chain A"/>
    <property type="match status" value="1"/>
</dbReference>
<dbReference type="InterPro" id="IPR011333">
    <property type="entry name" value="SKP1/BTB/POZ_sf"/>
</dbReference>
<dbReference type="PANTHER" id="PTHR14499">
    <property type="entry name" value="POTASSIUM CHANNEL TETRAMERIZATION DOMAIN-CONTAINING"/>
    <property type="match status" value="1"/>
</dbReference>
<dbReference type="SMART" id="SM00225">
    <property type="entry name" value="BTB"/>
    <property type="match status" value="1"/>
</dbReference>
<sequence length="229" mass="26672">MSDNMLKSQKIILNVGGIKYETFRSTLTAYPDTLLGTMFADRNDQLLKPINANEYFFDRNGRAFHYIMEYYRTGSLSLSSAWQSNFWVTREELDLELDYFQISSNHETDKDINGRISEELDHLVTEMESIILESLAKLPEIMTFRFTSGNTLFATDSEKKYVRLSLESQAAYKLAIMFQSEITQHLKNTYKGAIVFSDATESMTFDAYVAFTMEPRYEREEILRKSHLK</sequence>
<dbReference type="OrthoDB" id="2414723at2759"/>
<dbReference type="AlphaFoldDB" id="A0A9N9H1D8"/>
<dbReference type="InterPro" id="IPR003131">
    <property type="entry name" value="T1-type_BTB"/>
</dbReference>
<evidence type="ECO:0000313" key="3">
    <source>
        <dbReference type="Proteomes" id="UP000789831"/>
    </source>
</evidence>
<dbReference type="GO" id="GO:0051260">
    <property type="term" value="P:protein homooligomerization"/>
    <property type="evidence" value="ECO:0007669"/>
    <property type="project" value="InterPro"/>
</dbReference>
<organism evidence="2 3">
    <name type="scientific">Ambispora gerdemannii</name>
    <dbReference type="NCBI Taxonomy" id="144530"/>
    <lineage>
        <taxon>Eukaryota</taxon>
        <taxon>Fungi</taxon>
        <taxon>Fungi incertae sedis</taxon>
        <taxon>Mucoromycota</taxon>
        <taxon>Glomeromycotina</taxon>
        <taxon>Glomeromycetes</taxon>
        <taxon>Archaeosporales</taxon>
        <taxon>Ambisporaceae</taxon>
        <taxon>Ambispora</taxon>
    </lineage>
</organism>
<evidence type="ECO:0000259" key="1">
    <source>
        <dbReference type="PROSITE" id="PS50097"/>
    </source>
</evidence>
<dbReference type="InterPro" id="IPR000210">
    <property type="entry name" value="BTB/POZ_dom"/>
</dbReference>
<proteinExistence type="predicted"/>
<dbReference type="PANTHER" id="PTHR14499:SF136">
    <property type="entry name" value="GH08630P"/>
    <property type="match status" value="1"/>
</dbReference>
<name>A0A9N9H1D8_9GLOM</name>
<comment type="caution">
    <text evidence="2">The sequence shown here is derived from an EMBL/GenBank/DDBJ whole genome shotgun (WGS) entry which is preliminary data.</text>
</comment>
<dbReference type="Pfam" id="PF02214">
    <property type="entry name" value="BTB_2"/>
    <property type="match status" value="1"/>
</dbReference>
<feature type="domain" description="BTB" evidence="1">
    <location>
        <begin position="9"/>
        <end position="80"/>
    </location>
</feature>
<feature type="non-terminal residue" evidence="2">
    <location>
        <position position="1"/>
    </location>
</feature>
<dbReference type="EMBL" id="CAJVPL010004281">
    <property type="protein sequence ID" value="CAG8645583.1"/>
    <property type="molecule type" value="Genomic_DNA"/>
</dbReference>
<dbReference type="PROSITE" id="PS50097">
    <property type="entry name" value="BTB"/>
    <property type="match status" value="1"/>
</dbReference>
<reference evidence="2" key="1">
    <citation type="submission" date="2021-06" db="EMBL/GenBank/DDBJ databases">
        <authorList>
            <person name="Kallberg Y."/>
            <person name="Tangrot J."/>
            <person name="Rosling A."/>
        </authorList>
    </citation>
    <scope>NUCLEOTIDE SEQUENCE</scope>
    <source>
        <strain evidence="2">MT106</strain>
    </source>
</reference>
<accession>A0A9N9H1D8</accession>
<dbReference type="SUPFAM" id="SSF54695">
    <property type="entry name" value="POZ domain"/>
    <property type="match status" value="1"/>
</dbReference>
<dbReference type="Proteomes" id="UP000789831">
    <property type="component" value="Unassembled WGS sequence"/>
</dbReference>
<protein>
    <submittedName>
        <fullName evidence="2">9023_t:CDS:1</fullName>
    </submittedName>
</protein>
<evidence type="ECO:0000313" key="2">
    <source>
        <dbReference type="EMBL" id="CAG8645583.1"/>
    </source>
</evidence>
<gene>
    <name evidence="2" type="ORF">AGERDE_LOCUS11179</name>
</gene>